<evidence type="ECO:0000256" key="1">
    <source>
        <dbReference type="SAM" id="MobiDB-lite"/>
    </source>
</evidence>
<evidence type="ECO:0000313" key="3">
    <source>
        <dbReference type="Proteomes" id="UP000823775"/>
    </source>
</evidence>
<gene>
    <name evidence="2" type="ORF">HAX54_001616</name>
</gene>
<organism evidence="2 3">
    <name type="scientific">Datura stramonium</name>
    <name type="common">Jimsonweed</name>
    <name type="synonym">Common thornapple</name>
    <dbReference type="NCBI Taxonomy" id="4076"/>
    <lineage>
        <taxon>Eukaryota</taxon>
        <taxon>Viridiplantae</taxon>
        <taxon>Streptophyta</taxon>
        <taxon>Embryophyta</taxon>
        <taxon>Tracheophyta</taxon>
        <taxon>Spermatophyta</taxon>
        <taxon>Magnoliopsida</taxon>
        <taxon>eudicotyledons</taxon>
        <taxon>Gunneridae</taxon>
        <taxon>Pentapetalae</taxon>
        <taxon>asterids</taxon>
        <taxon>lamiids</taxon>
        <taxon>Solanales</taxon>
        <taxon>Solanaceae</taxon>
        <taxon>Solanoideae</taxon>
        <taxon>Datureae</taxon>
        <taxon>Datura</taxon>
    </lineage>
</organism>
<proteinExistence type="predicted"/>
<reference evidence="2 3" key="1">
    <citation type="journal article" date="2021" name="BMC Genomics">
        <title>Datura genome reveals duplications of psychoactive alkaloid biosynthetic genes and high mutation rate following tissue culture.</title>
        <authorList>
            <person name="Rajewski A."/>
            <person name="Carter-House D."/>
            <person name="Stajich J."/>
            <person name="Litt A."/>
        </authorList>
    </citation>
    <scope>NUCLEOTIDE SEQUENCE [LARGE SCALE GENOMIC DNA]</scope>
    <source>
        <strain evidence="2">AR-01</strain>
    </source>
</reference>
<comment type="caution">
    <text evidence="2">The sequence shown here is derived from an EMBL/GenBank/DDBJ whole genome shotgun (WGS) entry which is preliminary data.</text>
</comment>
<sequence length="66" mass="7371">RAITPMNPIGEAETNWIQRLMKESPPKVGNSSVVGKYRGGRRENKRPRAGDLEVSQQGSRRGNHSQ</sequence>
<evidence type="ECO:0000313" key="2">
    <source>
        <dbReference type="EMBL" id="MCD7465603.1"/>
    </source>
</evidence>
<dbReference type="EMBL" id="JACEIK010001064">
    <property type="protein sequence ID" value="MCD7465603.1"/>
    <property type="molecule type" value="Genomic_DNA"/>
</dbReference>
<feature type="non-terminal residue" evidence="2">
    <location>
        <position position="66"/>
    </location>
</feature>
<protein>
    <submittedName>
        <fullName evidence="2">Uncharacterized protein</fullName>
    </submittedName>
</protein>
<feature type="non-terminal residue" evidence="2">
    <location>
        <position position="1"/>
    </location>
</feature>
<name>A0ABS8T3R4_DATST</name>
<accession>A0ABS8T3R4</accession>
<feature type="region of interest" description="Disordered" evidence="1">
    <location>
        <begin position="22"/>
        <end position="66"/>
    </location>
</feature>
<feature type="compositionally biased region" description="Basic and acidic residues" evidence="1">
    <location>
        <begin position="40"/>
        <end position="51"/>
    </location>
</feature>
<dbReference type="Proteomes" id="UP000823775">
    <property type="component" value="Unassembled WGS sequence"/>
</dbReference>
<keyword evidence="3" id="KW-1185">Reference proteome</keyword>